<accession>A0ABS0SGK8</accession>
<dbReference type="Gene3D" id="3.30.70.1520">
    <property type="entry name" value="Heterotetrameric sarcosine oxidase"/>
    <property type="match status" value="1"/>
</dbReference>
<proteinExistence type="predicted"/>
<dbReference type="EMBL" id="JADGMQ010000017">
    <property type="protein sequence ID" value="MBI1622443.1"/>
    <property type="molecule type" value="Genomic_DNA"/>
</dbReference>
<dbReference type="InterPro" id="IPR007375">
    <property type="entry name" value="SoxG"/>
</dbReference>
<dbReference type="Proteomes" id="UP000601789">
    <property type="component" value="Unassembled WGS sequence"/>
</dbReference>
<organism evidence="1 2">
    <name type="scientific">Aquamicrobium zhengzhouense</name>
    <dbReference type="NCBI Taxonomy" id="2781738"/>
    <lineage>
        <taxon>Bacteria</taxon>
        <taxon>Pseudomonadati</taxon>
        <taxon>Pseudomonadota</taxon>
        <taxon>Alphaproteobacteria</taxon>
        <taxon>Hyphomicrobiales</taxon>
        <taxon>Phyllobacteriaceae</taxon>
        <taxon>Aquamicrobium</taxon>
    </lineage>
</organism>
<dbReference type="SUPFAM" id="SSF103025">
    <property type="entry name" value="Folate-binding domain"/>
    <property type="match status" value="1"/>
</dbReference>
<dbReference type="RefSeq" id="WP_198477984.1">
    <property type="nucleotide sequence ID" value="NZ_JADGMQ010000017.1"/>
</dbReference>
<gene>
    <name evidence="1" type="ORF">IOD40_17425</name>
</gene>
<keyword evidence="2" id="KW-1185">Reference proteome</keyword>
<comment type="caution">
    <text evidence="1">The sequence shown here is derived from an EMBL/GenBank/DDBJ whole genome shotgun (WGS) entry which is preliminary data.</text>
</comment>
<reference evidence="1 2" key="1">
    <citation type="submission" date="2020-10" db="EMBL/GenBank/DDBJ databases">
        <title>Aquamicrobium zhengzhouensis sp. nov., a exopolysaccharide producing bacterium isolated from farmland soil.</title>
        <authorList>
            <person name="Wang X."/>
        </authorList>
    </citation>
    <scope>NUCLEOTIDE SEQUENCE [LARGE SCALE GENOMIC DNA]</scope>
    <source>
        <strain evidence="2">cd-1</strain>
    </source>
</reference>
<protein>
    <submittedName>
        <fullName evidence="1">Sarcosine oxidase subunit gamma</fullName>
    </submittedName>
</protein>
<dbReference type="Gene3D" id="3.30.1360.120">
    <property type="entry name" value="Probable tRNA modification gtpase trme, domain 1"/>
    <property type="match status" value="1"/>
</dbReference>
<dbReference type="InterPro" id="IPR027266">
    <property type="entry name" value="TrmE/GcvT-like"/>
</dbReference>
<dbReference type="Pfam" id="PF04268">
    <property type="entry name" value="SoxG"/>
    <property type="match status" value="1"/>
</dbReference>
<evidence type="ECO:0000313" key="2">
    <source>
        <dbReference type="Proteomes" id="UP000601789"/>
    </source>
</evidence>
<sequence>MANQIALRRPVLDGLSVQRQWVSVKPAAPASRIALRAPAESLSQLSASLSLTLPSKVRASATSGTRTALCLGPDEWLIIDADGVDIAGEMAGVEAFYSAVDVSHRNVGIIVAGEGAQAAISAGCPQDLALREFPVRACCRTILGKSEIVLQRTGDQEFRVECWRSFADYVFTFLQEASRDPLI</sequence>
<name>A0ABS0SGK8_9HYPH</name>
<evidence type="ECO:0000313" key="1">
    <source>
        <dbReference type="EMBL" id="MBI1622443.1"/>
    </source>
</evidence>